<gene>
    <name evidence="2" type="ORF">TNIN_20081</name>
</gene>
<evidence type="ECO:0000313" key="3">
    <source>
        <dbReference type="Proteomes" id="UP000886998"/>
    </source>
</evidence>
<feature type="region of interest" description="Disordered" evidence="1">
    <location>
        <begin position="1"/>
        <end position="33"/>
    </location>
</feature>
<keyword evidence="3" id="KW-1185">Reference proteome</keyword>
<accession>A0A8X7CQ14</accession>
<evidence type="ECO:0000256" key="1">
    <source>
        <dbReference type="SAM" id="MobiDB-lite"/>
    </source>
</evidence>
<comment type="caution">
    <text evidence="2">The sequence shown here is derived from an EMBL/GenBank/DDBJ whole genome shotgun (WGS) entry which is preliminary data.</text>
</comment>
<dbReference type="Proteomes" id="UP000886998">
    <property type="component" value="Unassembled WGS sequence"/>
</dbReference>
<feature type="compositionally biased region" description="Basic and acidic residues" evidence="1">
    <location>
        <begin position="1"/>
        <end position="21"/>
    </location>
</feature>
<name>A0A8X7CQ14_9ARAC</name>
<proteinExistence type="predicted"/>
<evidence type="ECO:0000313" key="2">
    <source>
        <dbReference type="EMBL" id="GFY73925.1"/>
    </source>
</evidence>
<reference evidence="2" key="1">
    <citation type="submission" date="2020-08" db="EMBL/GenBank/DDBJ databases">
        <title>Multicomponent nature underlies the extraordinary mechanical properties of spider dragline silk.</title>
        <authorList>
            <person name="Kono N."/>
            <person name="Nakamura H."/>
            <person name="Mori M."/>
            <person name="Yoshida Y."/>
            <person name="Ohtoshi R."/>
            <person name="Malay A.D."/>
            <person name="Moran D.A.P."/>
            <person name="Tomita M."/>
            <person name="Numata K."/>
            <person name="Arakawa K."/>
        </authorList>
    </citation>
    <scope>NUCLEOTIDE SEQUENCE</scope>
</reference>
<sequence>MQPQRYTDRTAGRLSDSRRVETIAIQNKKKRRKRRVSQCSKGCSDAKVIDDFITRQQLCRMTGITDNTNLTCIINS</sequence>
<protein>
    <submittedName>
        <fullName evidence="2">Uncharacterized protein</fullName>
    </submittedName>
</protein>
<organism evidence="2 3">
    <name type="scientific">Trichonephila inaurata madagascariensis</name>
    <dbReference type="NCBI Taxonomy" id="2747483"/>
    <lineage>
        <taxon>Eukaryota</taxon>
        <taxon>Metazoa</taxon>
        <taxon>Ecdysozoa</taxon>
        <taxon>Arthropoda</taxon>
        <taxon>Chelicerata</taxon>
        <taxon>Arachnida</taxon>
        <taxon>Araneae</taxon>
        <taxon>Araneomorphae</taxon>
        <taxon>Entelegynae</taxon>
        <taxon>Araneoidea</taxon>
        <taxon>Nephilidae</taxon>
        <taxon>Trichonephila</taxon>
        <taxon>Trichonephila inaurata</taxon>
    </lineage>
</organism>
<dbReference type="EMBL" id="BMAV01020459">
    <property type="protein sequence ID" value="GFY73925.1"/>
    <property type="molecule type" value="Genomic_DNA"/>
</dbReference>
<dbReference type="OrthoDB" id="10437394at2759"/>
<dbReference type="AlphaFoldDB" id="A0A8X7CQ14"/>